<keyword evidence="2" id="KW-0560">Oxidoreductase</keyword>
<reference evidence="4 5" key="1">
    <citation type="journal article" date="2012" name="Stand. Genomic Sci.">
        <title>Complete genome sequence of Terriglobus saanensis type strain SP1PR4(T), an Acidobacteria from tundra soil.</title>
        <authorList>
            <person name="Rawat S.R."/>
            <person name="Mannisto M.K."/>
            <person name="Starovoytov V."/>
            <person name="Goodwin L."/>
            <person name="Nolan M."/>
            <person name="Hauser L."/>
            <person name="Land M."/>
            <person name="Davenport K.W."/>
            <person name="Woyke T."/>
            <person name="Haggblom M.M."/>
        </authorList>
    </citation>
    <scope>NUCLEOTIDE SEQUENCE</scope>
    <source>
        <strain evidence="5">ATCC BAA-1853 / DSM 23119 / SP1PR4</strain>
    </source>
</reference>
<dbReference type="EMBL" id="CP002467">
    <property type="protein sequence ID" value="ADV83144.1"/>
    <property type="molecule type" value="Genomic_DNA"/>
</dbReference>
<dbReference type="GO" id="GO:0008270">
    <property type="term" value="F:zinc ion binding"/>
    <property type="evidence" value="ECO:0007669"/>
    <property type="project" value="InterPro"/>
</dbReference>
<keyword evidence="1" id="KW-0521">NADP</keyword>
<accession>E8UYJ1</accession>
<dbReference type="InterPro" id="IPR020843">
    <property type="entry name" value="ER"/>
</dbReference>
<name>E8UYJ1_TERSS</name>
<keyword evidence="5" id="KW-1185">Reference proteome</keyword>
<dbReference type="InterPro" id="IPR047618">
    <property type="entry name" value="QOR-like"/>
</dbReference>
<dbReference type="GO" id="GO:0035925">
    <property type="term" value="F:mRNA 3'-UTR AU-rich region binding"/>
    <property type="evidence" value="ECO:0007669"/>
    <property type="project" value="TreeGrafter"/>
</dbReference>
<dbReference type="Pfam" id="PF00107">
    <property type="entry name" value="ADH_zinc_N"/>
    <property type="match status" value="1"/>
</dbReference>
<dbReference type="InterPro" id="IPR011032">
    <property type="entry name" value="GroES-like_sf"/>
</dbReference>
<evidence type="ECO:0000313" key="5">
    <source>
        <dbReference type="Proteomes" id="UP000006844"/>
    </source>
</evidence>
<dbReference type="AlphaFoldDB" id="E8UYJ1"/>
<evidence type="ECO:0000313" key="4">
    <source>
        <dbReference type="EMBL" id="ADV83144.1"/>
    </source>
</evidence>
<dbReference type="HOGENOM" id="CLU_026673_3_1_0"/>
<dbReference type="Proteomes" id="UP000006844">
    <property type="component" value="Chromosome"/>
</dbReference>
<dbReference type="GO" id="GO:0003960">
    <property type="term" value="F:quinone reductase (NADPH) activity"/>
    <property type="evidence" value="ECO:0007669"/>
    <property type="project" value="InterPro"/>
</dbReference>
<dbReference type="InterPro" id="IPR036291">
    <property type="entry name" value="NAD(P)-bd_dom_sf"/>
</dbReference>
<dbReference type="PANTHER" id="PTHR48106:SF13">
    <property type="entry name" value="QUINONE OXIDOREDUCTASE-RELATED"/>
    <property type="match status" value="1"/>
</dbReference>
<dbReference type="Gene3D" id="3.90.180.10">
    <property type="entry name" value="Medium-chain alcohol dehydrogenases, catalytic domain"/>
    <property type="match status" value="1"/>
</dbReference>
<dbReference type="PROSITE" id="PS01162">
    <property type="entry name" value="QOR_ZETA_CRYSTAL"/>
    <property type="match status" value="1"/>
</dbReference>
<organism evidence="4 5">
    <name type="scientific">Terriglobus saanensis (strain ATCC BAA-1853 / DSM 23119 / SP1PR4)</name>
    <dbReference type="NCBI Taxonomy" id="401053"/>
    <lineage>
        <taxon>Bacteria</taxon>
        <taxon>Pseudomonadati</taxon>
        <taxon>Acidobacteriota</taxon>
        <taxon>Terriglobia</taxon>
        <taxon>Terriglobales</taxon>
        <taxon>Acidobacteriaceae</taxon>
        <taxon>Terriglobus</taxon>
    </lineage>
</organism>
<dbReference type="PANTHER" id="PTHR48106">
    <property type="entry name" value="QUINONE OXIDOREDUCTASE PIG3-RELATED"/>
    <property type="match status" value="1"/>
</dbReference>
<dbReference type="FunFam" id="3.40.50.720:FF:000053">
    <property type="entry name" value="Quinone oxidoreductase 1"/>
    <property type="match status" value="1"/>
</dbReference>
<dbReference type="STRING" id="401053.AciPR4_2364"/>
<dbReference type="InterPro" id="IPR013154">
    <property type="entry name" value="ADH-like_N"/>
</dbReference>
<proteinExistence type="predicted"/>
<evidence type="ECO:0000256" key="2">
    <source>
        <dbReference type="ARBA" id="ARBA00023002"/>
    </source>
</evidence>
<protein>
    <submittedName>
        <fullName evidence="4">Alcohol dehydrogenase zinc-binding domain protein</fullName>
    </submittedName>
</protein>
<dbReference type="SUPFAM" id="SSF51735">
    <property type="entry name" value="NAD(P)-binding Rossmann-fold domains"/>
    <property type="match status" value="1"/>
</dbReference>
<feature type="domain" description="Enoyl reductase (ER)" evidence="3">
    <location>
        <begin position="21"/>
        <end position="332"/>
    </location>
</feature>
<evidence type="ECO:0000259" key="3">
    <source>
        <dbReference type="SMART" id="SM00829"/>
    </source>
</evidence>
<dbReference type="CDD" id="cd05286">
    <property type="entry name" value="QOR2"/>
    <property type="match status" value="1"/>
</dbReference>
<gene>
    <name evidence="4" type="ordered locus">AciPR4_2364</name>
</gene>
<dbReference type="Pfam" id="PF08240">
    <property type="entry name" value="ADH_N"/>
    <property type="match status" value="1"/>
</dbReference>
<dbReference type="Gene3D" id="3.40.50.720">
    <property type="entry name" value="NAD(P)-binding Rossmann-like Domain"/>
    <property type="match status" value="1"/>
</dbReference>
<dbReference type="eggNOG" id="COG0604">
    <property type="taxonomic scope" value="Bacteria"/>
</dbReference>
<sequence length="334" mass="35781">MHVGVREKSSSIKAVRIHSHGGPEVLKLEEVPVPRPGSGEVLVRNHAIGVNFVDTYLRSGAFAPPAMPFIPGKEAAGEVLAVGPGVHDFAPGDRVAFVETLGAYAEQTVAPAHFLVHLPDAIKYETAAASMLKGLTAQYLLRRTFRVEPGHIVLVQAAAGGVGTILTQWAKHLGATVIGTVGSTEKAAMARKNGCDHVIEYHREDFAVRVKEITDGKGCHVVYDGVGKATFPHSLDCLRPFGYFVSYGFSSGTIPPFDIMLLLEKGSLFATWPGLTMYLADRKDVLSMSQELFDVIASGAVKIPPPTQLPLAEAAEAHRRLEARETNGATVLLT</sequence>
<dbReference type="NCBIfam" id="NF008024">
    <property type="entry name" value="PRK10754.1"/>
    <property type="match status" value="1"/>
</dbReference>
<dbReference type="KEGG" id="tsa:AciPR4_2364"/>
<dbReference type="InterPro" id="IPR013149">
    <property type="entry name" value="ADH-like_C"/>
</dbReference>
<evidence type="ECO:0000256" key="1">
    <source>
        <dbReference type="ARBA" id="ARBA00022857"/>
    </source>
</evidence>
<dbReference type="GO" id="GO:0005829">
    <property type="term" value="C:cytosol"/>
    <property type="evidence" value="ECO:0007669"/>
    <property type="project" value="TreeGrafter"/>
</dbReference>
<dbReference type="InterPro" id="IPR002364">
    <property type="entry name" value="Quin_OxRdtase/zeta-crystal_CS"/>
</dbReference>
<dbReference type="GO" id="GO:0070402">
    <property type="term" value="F:NADPH binding"/>
    <property type="evidence" value="ECO:0007669"/>
    <property type="project" value="TreeGrafter"/>
</dbReference>
<dbReference type="SMART" id="SM00829">
    <property type="entry name" value="PKS_ER"/>
    <property type="match status" value="1"/>
</dbReference>
<dbReference type="SUPFAM" id="SSF50129">
    <property type="entry name" value="GroES-like"/>
    <property type="match status" value="1"/>
</dbReference>